<dbReference type="Gene3D" id="3.80.10.10">
    <property type="entry name" value="Ribonuclease Inhibitor"/>
    <property type="match status" value="2"/>
</dbReference>
<dbReference type="SUPFAM" id="SSF52058">
    <property type="entry name" value="L domain-like"/>
    <property type="match status" value="1"/>
</dbReference>
<gene>
    <name evidence="6" type="ORF">GPUH_LOCUS21010</name>
</gene>
<dbReference type="Proteomes" id="UP000271098">
    <property type="component" value="Unassembled WGS sequence"/>
</dbReference>
<dbReference type="AlphaFoldDB" id="A0A183EJ69"/>
<accession>A0A183EJ69</accession>
<dbReference type="PROSITE" id="PS51450">
    <property type="entry name" value="LRR"/>
    <property type="match status" value="1"/>
</dbReference>
<dbReference type="Pfam" id="PF13855">
    <property type="entry name" value="LRR_8"/>
    <property type="match status" value="1"/>
</dbReference>
<keyword evidence="2 4" id="KW-0732">Signal</keyword>
<protein>
    <submittedName>
        <fullName evidence="8">LRRNT domain-containing protein</fullName>
    </submittedName>
</protein>
<proteinExistence type="predicted"/>
<dbReference type="InterPro" id="IPR000372">
    <property type="entry name" value="LRRNT"/>
</dbReference>
<reference evidence="8" key="1">
    <citation type="submission" date="2016-06" db="UniProtKB">
        <authorList>
            <consortium name="WormBaseParasite"/>
        </authorList>
    </citation>
    <scope>IDENTIFICATION</scope>
</reference>
<keyword evidence="1" id="KW-0433">Leucine-rich repeat</keyword>
<evidence type="ECO:0000256" key="3">
    <source>
        <dbReference type="ARBA" id="ARBA00022737"/>
    </source>
</evidence>
<organism evidence="8">
    <name type="scientific">Gongylonema pulchrum</name>
    <dbReference type="NCBI Taxonomy" id="637853"/>
    <lineage>
        <taxon>Eukaryota</taxon>
        <taxon>Metazoa</taxon>
        <taxon>Ecdysozoa</taxon>
        <taxon>Nematoda</taxon>
        <taxon>Chromadorea</taxon>
        <taxon>Rhabditida</taxon>
        <taxon>Spirurina</taxon>
        <taxon>Spiruromorpha</taxon>
        <taxon>Spiruroidea</taxon>
        <taxon>Gongylonematidae</taxon>
        <taxon>Gongylonema</taxon>
    </lineage>
</organism>
<sequence>MWIRCLSLLILRLVINDVQLNAQPDKCPERCFCPKGLVDCRGQSLRTVPKHLPKNTSVLDLRNNRLVKITKENLRRLDNLELLLLSSNRIRTLEKNLLDETVNLRKLSLSANDLEAVPKLSTRRLSKLLHLDFSSNRVMQIAHQLLWSMPSLQILNLADNAIQSLPTRLFDFSGSLHALVLSGNPLNCDCRWLPMIGFVRKRCDTSALCRNPDSLRRQQLSLLDDEKFKCFPVKLLGDESGAKCEIDGTHVTFIYRGEIVENDNGKEMKLGPNDTVLFVGPDIHKEDLQCAVDYHLTSTRRWRRVRQLPDVRFAPQFTLKPTSRSHREGTNVRLDCEVSVF</sequence>
<dbReference type="PANTHER" id="PTHR45842">
    <property type="entry name" value="SYNAPTIC ADHESION-LIKE MOLECULE SALM"/>
    <property type="match status" value="1"/>
</dbReference>
<evidence type="ECO:0000256" key="4">
    <source>
        <dbReference type="SAM" id="SignalP"/>
    </source>
</evidence>
<dbReference type="InterPro" id="IPR001611">
    <property type="entry name" value="Leu-rich_rpt"/>
</dbReference>
<keyword evidence="3" id="KW-0677">Repeat</keyword>
<name>A0A183EJ69_9BILA</name>
<evidence type="ECO:0000259" key="5">
    <source>
        <dbReference type="SMART" id="SM00013"/>
    </source>
</evidence>
<evidence type="ECO:0000313" key="7">
    <source>
        <dbReference type="Proteomes" id="UP000271098"/>
    </source>
</evidence>
<feature type="signal peptide" evidence="4">
    <location>
        <begin position="1"/>
        <end position="22"/>
    </location>
</feature>
<dbReference type="OrthoDB" id="823504at2759"/>
<dbReference type="EMBL" id="UYRT01091643">
    <property type="protein sequence ID" value="VDN37304.1"/>
    <property type="molecule type" value="Genomic_DNA"/>
</dbReference>
<reference evidence="6 7" key="2">
    <citation type="submission" date="2018-11" db="EMBL/GenBank/DDBJ databases">
        <authorList>
            <consortium name="Pathogen Informatics"/>
        </authorList>
    </citation>
    <scope>NUCLEOTIDE SEQUENCE [LARGE SCALE GENOMIC DNA]</scope>
</reference>
<feature type="chain" id="PRO_5043139187" evidence="4">
    <location>
        <begin position="23"/>
        <end position="341"/>
    </location>
</feature>
<dbReference type="InterPro" id="IPR003591">
    <property type="entry name" value="Leu-rich_rpt_typical-subtyp"/>
</dbReference>
<evidence type="ECO:0000313" key="6">
    <source>
        <dbReference type="EMBL" id="VDN37304.1"/>
    </source>
</evidence>
<dbReference type="WBParaSite" id="GPUH_0002103501-mRNA-1">
    <property type="protein sequence ID" value="GPUH_0002103501-mRNA-1"/>
    <property type="gene ID" value="GPUH_0002103501"/>
</dbReference>
<keyword evidence="7" id="KW-1185">Reference proteome</keyword>
<dbReference type="InterPro" id="IPR050467">
    <property type="entry name" value="LRFN"/>
</dbReference>
<evidence type="ECO:0000313" key="8">
    <source>
        <dbReference type="WBParaSite" id="GPUH_0002103501-mRNA-1"/>
    </source>
</evidence>
<dbReference type="SMART" id="SM00369">
    <property type="entry name" value="LRR_TYP"/>
    <property type="match status" value="4"/>
</dbReference>
<feature type="domain" description="LRRNT" evidence="5">
    <location>
        <begin position="26"/>
        <end position="58"/>
    </location>
</feature>
<evidence type="ECO:0000256" key="2">
    <source>
        <dbReference type="ARBA" id="ARBA00022729"/>
    </source>
</evidence>
<evidence type="ECO:0000256" key="1">
    <source>
        <dbReference type="ARBA" id="ARBA00022614"/>
    </source>
</evidence>
<dbReference type="InterPro" id="IPR032675">
    <property type="entry name" value="LRR_dom_sf"/>
</dbReference>
<dbReference type="SMART" id="SM00013">
    <property type="entry name" value="LRRNT"/>
    <property type="match status" value="1"/>
</dbReference>